<reference evidence="6 7" key="1">
    <citation type="submission" date="2017-01" db="EMBL/GenBank/DDBJ databases">
        <title>Genome analysis of Paenibacillus selenitrireducens ES3-24.</title>
        <authorList>
            <person name="Xu D."/>
            <person name="Yao R."/>
            <person name="Zheng S."/>
        </authorList>
    </citation>
    <scope>NUCLEOTIDE SEQUENCE [LARGE SCALE GENOMIC DNA]</scope>
    <source>
        <strain evidence="6 7">ES3-24</strain>
    </source>
</reference>
<dbReference type="PANTHER" id="PTHR43025">
    <property type="entry name" value="MONOGALACTOSYLDIACYLGLYCEROL SYNTHASE"/>
    <property type="match status" value="1"/>
</dbReference>
<accession>A0A1T2XAG7</accession>
<keyword evidence="7" id="KW-1185">Reference proteome</keyword>
<organism evidence="6 7">
    <name type="scientific">Paenibacillus selenitireducens</name>
    <dbReference type="NCBI Taxonomy" id="1324314"/>
    <lineage>
        <taxon>Bacteria</taxon>
        <taxon>Bacillati</taxon>
        <taxon>Bacillota</taxon>
        <taxon>Bacilli</taxon>
        <taxon>Bacillales</taxon>
        <taxon>Paenibacillaceae</taxon>
        <taxon>Paenibacillus</taxon>
    </lineage>
</organism>
<dbReference type="InterPro" id="IPR009695">
    <property type="entry name" value="Diacylglyc_glucosyltr_N"/>
</dbReference>
<dbReference type="OrthoDB" id="9815663at2"/>
<sequence>MRKKRVLLLSEGFGAGHTRAAHALSRSLKRLSPHIQTRVFELGSFLNPTIAPWILAAYRITVSARPRFMGMVYRYQYNKSINRISSLALHRIFYTQTLNMIRQLKPDVIVCTHPIPNAVISRLQRLGLHDIPIVTLITDYDAHATWITPEVHSYLISTPEVKTKMLQHSVPLSKIVVTGIPVHPDFWQQHNKEEIRARYGLKDMPTVLMMGGGWGLMNHSKLIEFMTRWRKNIQFIFCLGNNEKARKKLAAEPRLQHEHVHLLGYTHEIDKLMEVSDLLITKPGGITCTEGLVKGIPMLFFAPLPGQEEENCHYFTEHGYGEPIRSLDTVAEWMVRLSQDWEHLRHIRQEHMGNIERFHPTACAEAILNLLGQETHGMYPRPLRNEVRIVDA</sequence>
<dbReference type="GO" id="GO:0009247">
    <property type="term" value="P:glycolipid biosynthetic process"/>
    <property type="evidence" value="ECO:0007669"/>
    <property type="project" value="InterPro"/>
</dbReference>
<comment type="similarity">
    <text evidence="1">Belongs to the glycosyltransferase 28 family.</text>
</comment>
<dbReference type="Gene3D" id="3.40.50.2000">
    <property type="entry name" value="Glycogen Phosphorylase B"/>
    <property type="match status" value="1"/>
</dbReference>
<dbReference type="STRING" id="1324314.BVG16_16925"/>
<dbReference type="GO" id="GO:0016758">
    <property type="term" value="F:hexosyltransferase activity"/>
    <property type="evidence" value="ECO:0007669"/>
    <property type="project" value="InterPro"/>
</dbReference>
<dbReference type="AlphaFoldDB" id="A0A1T2XAG7"/>
<name>A0A1T2XAG7_9BACL</name>
<evidence type="ECO:0000259" key="5">
    <source>
        <dbReference type="Pfam" id="PF06925"/>
    </source>
</evidence>
<dbReference type="Pfam" id="PF00534">
    <property type="entry name" value="Glycos_transf_1"/>
    <property type="match status" value="1"/>
</dbReference>
<proteinExistence type="inferred from homology"/>
<dbReference type="RefSeq" id="WP_078499858.1">
    <property type="nucleotide sequence ID" value="NZ_MSZX01000006.1"/>
</dbReference>
<dbReference type="InterPro" id="IPR050519">
    <property type="entry name" value="Glycosyltransf_28_UgtP"/>
</dbReference>
<dbReference type="Pfam" id="PF06925">
    <property type="entry name" value="MGDG_synth"/>
    <property type="match status" value="1"/>
</dbReference>
<feature type="domain" description="Diacylglycerol glucosyltransferase N-terminal" evidence="5">
    <location>
        <begin position="17"/>
        <end position="182"/>
    </location>
</feature>
<evidence type="ECO:0000259" key="4">
    <source>
        <dbReference type="Pfam" id="PF00534"/>
    </source>
</evidence>
<dbReference type="SUPFAM" id="SSF53756">
    <property type="entry name" value="UDP-Glycosyltransferase/glycogen phosphorylase"/>
    <property type="match status" value="1"/>
</dbReference>
<gene>
    <name evidence="6" type="ORF">BVG16_16925</name>
</gene>
<evidence type="ECO:0000256" key="1">
    <source>
        <dbReference type="ARBA" id="ARBA00006962"/>
    </source>
</evidence>
<evidence type="ECO:0000313" key="6">
    <source>
        <dbReference type="EMBL" id="OPA76838.1"/>
    </source>
</evidence>
<dbReference type="GO" id="GO:0016020">
    <property type="term" value="C:membrane"/>
    <property type="evidence" value="ECO:0007669"/>
    <property type="project" value="GOC"/>
</dbReference>
<keyword evidence="3 6" id="KW-0808">Transferase</keyword>
<evidence type="ECO:0000313" key="7">
    <source>
        <dbReference type="Proteomes" id="UP000190188"/>
    </source>
</evidence>
<feature type="domain" description="Glycosyl transferase family 1" evidence="4">
    <location>
        <begin position="192"/>
        <end position="349"/>
    </location>
</feature>
<protein>
    <submittedName>
        <fullName evidence="6">UDP-N-acetylglucosamine--LPS N-acetylglucosamine transferase</fullName>
    </submittedName>
</protein>
<evidence type="ECO:0000256" key="2">
    <source>
        <dbReference type="ARBA" id="ARBA00022676"/>
    </source>
</evidence>
<keyword evidence="2" id="KW-0328">Glycosyltransferase</keyword>
<evidence type="ECO:0000256" key="3">
    <source>
        <dbReference type="ARBA" id="ARBA00022679"/>
    </source>
</evidence>
<dbReference type="InterPro" id="IPR001296">
    <property type="entry name" value="Glyco_trans_1"/>
</dbReference>
<comment type="caution">
    <text evidence="6">The sequence shown here is derived from an EMBL/GenBank/DDBJ whole genome shotgun (WGS) entry which is preliminary data.</text>
</comment>
<dbReference type="PANTHER" id="PTHR43025:SF3">
    <property type="entry name" value="MONOGALACTOSYLDIACYLGLYCEROL SYNTHASE 1, CHLOROPLASTIC"/>
    <property type="match status" value="1"/>
</dbReference>
<dbReference type="EMBL" id="MSZX01000006">
    <property type="protein sequence ID" value="OPA76838.1"/>
    <property type="molecule type" value="Genomic_DNA"/>
</dbReference>
<dbReference type="Proteomes" id="UP000190188">
    <property type="component" value="Unassembled WGS sequence"/>
</dbReference>